<organism evidence="2 3">
    <name type="scientific">Psophocarpus tetragonolobus</name>
    <name type="common">Winged bean</name>
    <name type="synonym">Dolichos tetragonolobus</name>
    <dbReference type="NCBI Taxonomy" id="3891"/>
    <lineage>
        <taxon>Eukaryota</taxon>
        <taxon>Viridiplantae</taxon>
        <taxon>Streptophyta</taxon>
        <taxon>Embryophyta</taxon>
        <taxon>Tracheophyta</taxon>
        <taxon>Spermatophyta</taxon>
        <taxon>Magnoliopsida</taxon>
        <taxon>eudicotyledons</taxon>
        <taxon>Gunneridae</taxon>
        <taxon>Pentapetalae</taxon>
        <taxon>rosids</taxon>
        <taxon>fabids</taxon>
        <taxon>Fabales</taxon>
        <taxon>Fabaceae</taxon>
        <taxon>Papilionoideae</taxon>
        <taxon>50 kb inversion clade</taxon>
        <taxon>NPAAA clade</taxon>
        <taxon>indigoferoid/millettioid clade</taxon>
        <taxon>Phaseoleae</taxon>
        <taxon>Psophocarpus</taxon>
    </lineage>
</organism>
<dbReference type="Pfam" id="PF03004">
    <property type="entry name" value="Transposase_24"/>
    <property type="match status" value="1"/>
</dbReference>
<keyword evidence="3" id="KW-1185">Reference proteome</keyword>
<feature type="region of interest" description="Disordered" evidence="1">
    <location>
        <begin position="121"/>
        <end position="219"/>
    </location>
</feature>
<evidence type="ECO:0000313" key="2">
    <source>
        <dbReference type="EMBL" id="KAK7395085.1"/>
    </source>
</evidence>
<dbReference type="EMBL" id="JAYMYS010000004">
    <property type="protein sequence ID" value="KAK7395085.1"/>
    <property type="molecule type" value="Genomic_DNA"/>
</dbReference>
<sequence length="532" mass="60619">MTSLNQLLSGRRHVGIMSAAPVENYGSAYLRIFLGYLLSLSALNPNIHRRQASFSATSTFSGHFRSVCKAGKLEHAIRLFRKKVPDVNDDVEVNSVPQGCKNTSELSAAMTMLKMSKACLNDQPQLPQSPPPPTQPQLPQSPPPPTDPPPQSHSTQHTQPQLPTKSYSTLPTQSQPVLPYQSHTTQSQHIPTEVLRTEENPMVNKVPSSSSSQVSGGNSGNKIMILPEGDGFDQHKFVVGTIASIIRTSLEEAKPSWKQLSIGQRDSWFNIFQSKFTWPPQYMDMVRRNFEKRGSAKMTQLMQEVRKNLNQKPTWMKDGVWVQLKAHWESSSFKNKSEINKRNRESMDGACLHTGGSIPHRLHWKRMKEEKGTDPSLTEFYFRTHRRKKDQSWVGCRAKSAYDKFEQRKLELSSKSSKYTSEKDVVDRQPSMPSDFDIWSSCSYCVDHARNLLLIQLLSFNFLLFSIVAFSYDMKDAELEKLLPKAIFELETIAQPVLDMPKLLWDLRLLSVNLREQEHFMKVKGFFVQQST</sequence>
<accession>A0AAN9XJS3</accession>
<feature type="compositionally biased region" description="Low complexity" evidence="1">
    <location>
        <begin position="203"/>
        <end position="216"/>
    </location>
</feature>
<proteinExistence type="predicted"/>
<evidence type="ECO:0000313" key="3">
    <source>
        <dbReference type="Proteomes" id="UP001386955"/>
    </source>
</evidence>
<comment type="caution">
    <text evidence="2">The sequence shown here is derived from an EMBL/GenBank/DDBJ whole genome shotgun (WGS) entry which is preliminary data.</text>
</comment>
<reference evidence="2 3" key="1">
    <citation type="submission" date="2024-01" db="EMBL/GenBank/DDBJ databases">
        <title>The genomes of 5 underutilized Papilionoideae crops provide insights into root nodulation and disease resistanc.</title>
        <authorList>
            <person name="Jiang F."/>
        </authorList>
    </citation>
    <scope>NUCLEOTIDE SEQUENCE [LARGE SCALE GENOMIC DNA]</scope>
    <source>
        <strain evidence="2">DUOXIRENSHENG_FW03</strain>
        <tissue evidence="2">Leaves</tissue>
    </source>
</reference>
<evidence type="ECO:0000256" key="1">
    <source>
        <dbReference type="SAM" id="MobiDB-lite"/>
    </source>
</evidence>
<dbReference type="PANTHER" id="PTHR33157">
    <property type="entry name" value="AUTONOMOUS TRANSPOSABLE ELEMENT EN-1 MOSAIC PROTEIN-RELATED"/>
    <property type="match status" value="1"/>
</dbReference>
<name>A0AAN9XJS3_PSOTE</name>
<dbReference type="GO" id="GO:0032196">
    <property type="term" value="P:transposition"/>
    <property type="evidence" value="ECO:0007669"/>
    <property type="project" value="InterPro"/>
</dbReference>
<protein>
    <submittedName>
        <fullName evidence="2">Uncharacterized protein</fullName>
    </submittedName>
</protein>
<dbReference type="AlphaFoldDB" id="A0AAN9XJS3"/>
<feature type="compositionally biased region" description="Polar residues" evidence="1">
    <location>
        <begin position="152"/>
        <end position="190"/>
    </location>
</feature>
<feature type="compositionally biased region" description="Pro residues" evidence="1">
    <location>
        <begin position="127"/>
        <end position="151"/>
    </location>
</feature>
<dbReference type="Proteomes" id="UP001386955">
    <property type="component" value="Unassembled WGS sequence"/>
</dbReference>
<dbReference type="InterPro" id="IPR004252">
    <property type="entry name" value="Probable_transposase_24"/>
</dbReference>
<dbReference type="InterPro" id="IPR039266">
    <property type="entry name" value="EN-1/SPM"/>
</dbReference>
<gene>
    <name evidence="2" type="ORF">VNO78_15627</name>
</gene>